<name>A0A8C4IHR3_DICLA</name>
<dbReference type="AlphaFoldDB" id="A0A8C4IHR3"/>
<evidence type="ECO:0000313" key="2">
    <source>
        <dbReference type="Proteomes" id="UP000694389"/>
    </source>
</evidence>
<reference evidence="1" key="2">
    <citation type="submission" date="2025-09" db="UniProtKB">
        <authorList>
            <consortium name="Ensembl"/>
        </authorList>
    </citation>
    <scope>IDENTIFICATION</scope>
</reference>
<organism evidence="1 2">
    <name type="scientific">Dicentrarchus labrax</name>
    <name type="common">European seabass</name>
    <name type="synonym">Morone labrax</name>
    <dbReference type="NCBI Taxonomy" id="13489"/>
    <lineage>
        <taxon>Eukaryota</taxon>
        <taxon>Metazoa</taxon>
        <taxon>Chordata</taxon>
        <taxon>Craniata</taxon>
        <taxon>Vertebrata</taxon>
        <taxon>Euteleostomi</taxon>
        <taxon>Actinopterygii</taxon>
        <taxon>Neopterygii</taxon>
        <taxon>Teleostei</taxon>
        <taxon>Neoteleostei</taxon>
        <taxon>Acanthomorphata</taxon>
        <taxon>Eupercaria</taxon>
        <taxon>Moronidae</taxon>
        <taxon>Dicentrarchus</taxon>
    </lineage>
</organism>
<sequence>MKKIAFKTARLLQTPLSATWCWNTQAKPATPCEQSQKVLTQTKGRCNISPPDHFATVVPATKARL</sequence>
<proteinExistence type="predicted"/>
<keyword evidence="2" id="KW-1185">Reference proteome</keyword>
<reference evidence="1" key="1">
    <citation type="submission" date="2025-08" db="UniProtKB">
        <authorList>
            <consortium name="Ensembl"/>
        </authorList>
    </citation>
    <scope>IDENTIFICATION</scope>
</reference>
<accession>A0A8C4IHR3</accession>
<protein>
    <submittedName>
        <fullName evidence="1">Uncharacterized protein</fullName>
    </submittedName>
</protein>
<dbReference type="Proteomes" id="UP000694389">
    <property type="component" value="Unassembled WGS sequence"/>
</dbReference>
<dbReference type="Ensembl" id="ENSDLAT00005059284.2">
    <property type="protein sequence ID" value="ENSDLAP00005055850.1"/>
    <property type="gene ID" value="ENSDLAG00005023772.2"/>
</dbReference>
<evidence type="ECO:0000313" key="1">
    <source>
        <dbReference type="Ensembl" id="ENSDLAP00005055850.1"/>
    </source>
</evidence>